<evidence type="ECO:0000259" key="1">
    <source>
        <dbReference type="PROSITE" id="PS51819"/>
    </source>
</evidence>
<keyword evidence="3" id="KW-1185">Reference proteome</keyword>
<dbReference type="Proteomes" id="UP000031368">
    <property type="component" value="Chromosome"/>
</dbReference>
<evidence type="ECO:0000313" key="3">
    <source>
        <dbReference type="Proteomes" id="UP000031368"/>
    </source>
</evidence>
<dbReference type="KEGG" id="rga:RGR602_CH02935"/>
<reference evidence="2 3" key="1">
    <citation type="submission" date="2013-11" db="EMBL/GenBank/DDBJ databases">
        <title>Complete genome sequence of Rhizobium gallicum bv. gallicum R602.</title>
        <authorList>
            <person name="Bustos P."/>
            <person name="Santamaria R.I."/>
            <person name="Lozano L."/>
            <person name="Acosta J.L."/>
            <person name="Ormeno-Orrillo E."/>
            <person name="Rogel M.A."/>
            <person name="Romero D."/>
            <person name="Cevallos M.A."/>
            <person name="Martinez-Romero E."/>
            <person name="Gonzalez V."/>
        </authorList>
    </citation>
    <scope>NUCLEOTIDE SEQUENCE [LARGE SCALE GENOMIC DNA]</scope>
    <source>
        <strain evidence="2 3">R602</strain>
    </source>
</reference>
<evidence type="ECO:0000313" key="2">
    <source>
        <dbReference type="EMBL" id="AJD42252.1"/>
    </source>
</evidence>
<feature type="domain" description="VOC" evidence="1">
    <location>
        <begin position="23"/>
        <end position="164"/>
    </location>
</feature>
<dbReference type="GO" id="GO:0051213">
    <property type="term" value="F:dioxygenase activity"/>
    <property type="evidence" value="ECO:0007669"/>
    <property type="project" value="UniProtKB-KW"/>
</dbReference>
<sequence>MSNSQEHIKTVVETPRTQTIDMKLEIVVIPVSDVDRAKGFYSDLGWRLDADFAADEGFRVIQFTPPGSGCSVIFGQNVTAAAPGSARGLYLIVSDITAARRELLGRGVEVSEVFHDASGVYAGTDEPYLFGQLRIPGPDPEHRSYRSFASFSDPDGNGWLLQEITARLPGRVDADATTFTSSTELAAALRRAATAHGEHEKLTGEYDEGWPDWYAEYIVSEQAGNQLPS</sequence>
<keyword evidence="2" id="KW-0560">Oxidoreductase</keyword>
<gene>
    <name evidence="2" type="ORF">RGR602_CH02935</name>
</gene>
<dbReference type="EMBL" id="CP006877">
    <property type="protein sequence ID" value="AJD42252.1"/>
    <property type="molecule type" value="Genomic_DNA"/>
</dbReference>
<organism evidence="2 3">
    <name type="scientific">Rhizobium gallicum bv. gallicum R602sp</name>
    <dbReference type="NCBI Taxonomy" id="1041138"/>
    <lineage>
        <taxon>Bacteria</taxon>
        <taxon>Pseudomonadati</taxon>
        <taxon>Pseudomonadota</taxon>
        <taxon>Alphaproteobacteria</taxon>
        <taxon>Hyphomicrobiales</taxon>
        <taxon>Rhizobiaceae</taxon>
        <taxon>Rhizobium/Agrobacterium group</taxon>
        <taxon>Rhizobium</taxon>
    </lineage>
</organism>
<protein>
    <submittedName>
        <fullName evidence="2">Glyoxalase/bleomycin resistance protein/dioxygenase family protein</fullName>
    </submittedName>
</protein>
<keyword evidence="2" id="KW-0223">Dioxygenase</keyword>
<proteinExistence type="predicted"/>
<dbReference type="HOGENOM" id="CLU_046006_10_4_5"/>
<dbReference type="Gene3D" id="3.10.180.10">
    <property type="entry name" value="2,3-Dihydroxybiphenyl 1,2-Dioxygenase, domain 1"/>
    <property type="match status" value="1"/>
</dbReference>
<dbReference type="SUPFAM" id="SSF54593">
    <property type="entry name" value="Glyoxalase/Bleomycin resistance protein/Dihydroxybiphenyl dioxygenase"/>
    <property type="match status" value="1"/>
</dbReference>
<dbReference type="InterPro" id="IPR037523">
    <property type="entry name" value="VOC_core"/>
</dbReference>
<accession>A0A0B4X6V8</accession>
<dbReference type="AlphaFoldDB" id="A0A0B4X6V8"/>
<dbReference type="PROSITE" id="PS51819">
    <property type="entry name" value="VOC"/>
    <property type="match status" value="1"/>
</dbReference>
<dbReference type="Pfam" id="PF22677">
    <property type="entry name" value="Ble-like_N"/>
    <property type="match status" value="1"/>
</dbReference>
<dbReference type="InterPro" id="IPR053863">
    <property type="entry name" value="Glyoxy/Ble-like_N"/>
</dbReference>
<dbReference type="InterPro" id="IPR029068">
    <property type="entry name" value="Glyas_Bleomycin-R_OHBP_Dase"/>
</dbReference>
<dbReference type="RefSeq" id="WP_039845686.1">
    <property type="nucleotide sequence ID" value="NZ_CP006877.1"/>
</dbReference>
<name>A0A0B4X6V8_9HYPH</name>